<reference evidence="1" key="1">
    <citation type="journal article" date="2014" name="Front. Microbiol.">
        <title>High frequency of phylogenetically diverse reductive dehalogenase-homologous genes in deep subseafloor sedimentary metagenomes.</title>
        <authorList>
            <person name="Kawai M."/>
            <person name="Futagami T."/>
            <person name="Toyoda A."/>
            <person name="Takaki Y."/>
            <person name="Nishi S."/>
            <person name="Hori S."/>
            <person name="Arai W."/>
            <person name="Tsubouchi T."/>
            <person name="Morono Y."/>
            <person name="Uchiyama I."/>
            <person name="Ito T."/>
            <person name="Fujiyama A."/>
            <person name="Inagaki F."/>
            <person name="Takami H."/>
        </authorList>
    </citation>
    <scope>NUCLEOTIDE SEQUENCE</scope>
    <source>
        <strain evidence="1">Expedition CK06-06</strain>
    </source>
</reference>
<protein>
    <submittedName>
        <fullName evidence="1">Uncharacterized protein</fullName>
    </submittedName>
</protein>
<name>X1MIS7_9ZZZZ</name>
<proteinExistence type="predicted"/>
<organism evidence="1">
    <name type="scientific">marine sediment metagenome</name>
    <dbReference type="NCBI Taxonomy" id="412755"/>
    <lineage>
        <taxon>unclassified sequences</taxon>
        <taxon>metagenomes</taxon>
        <taxon>ecological metagenomes</taxon>
    </lineage>
</organism>
<accession>X1MIS7</accession>
<evidence type="ECO:0000313" key="1">
    <source>
        <dbReference type="EMBL" id="GAI14615.1"/>
    </source>
</evidence>
<comment type="caution">
    <text evidence="1">The sequence shown here is derived from an EMBL/GenBank/DDBJ whole genome shotgun (WGS) entry which is preliminary data.</text>
</comment>
<sequence length="70" mass="8194">MPAPLSEELIETARRIWDIALDSWSLNVELDEDEVVVYQSAWEKEFIERVEEELRELLETTSAEATNARK</sequence>
<dbReference type="AlphaFoldDB" id="X1MIS7"/>
<gene>
    <name evidence="1" type="ORF">S06H3_16073</name>
</gene>
<dbReference type="EMBL" id="BARV01007935">
    <property type="protein sequence ID" value="GAI14615.1"/>
    <property type="molecule type" value="Genomic_DNA"/>
</dbReference>